<reference evidence="5 6" key="1">
    <citation type="journal article" date="2013" name="Nat. Commun.">
        <title>The evolution and pathogenic mechanisms of the rice sheath blight pathogen.</title>
        <authorList>
            <person name="Zheng A."/>
            <person name="Lin R."/>
            <person name="Xu L."/>
            <person name="Qin P."/>
            <person name="Tang C."/>
            <person name="Ai P."/>
            <person name="Zhang D."/>
            <person name="Liu Y."/>
            <person name="Sun Z."/>
            <person name="Feng H."/>
            <person name="Wang Y."/>
            <person name="Chen Y."/>
            <person name="Liang X."/>
            <person name="Fu R."/>
            <person name="Li Q."/>
            <person name="Zhang J."/>
            <person name="Yu X."/>
            <person name="Xie Z."/>
            <person name="Ding L."/>
            <person name="Guan P."/>
            <person name="Tang J."/>
            <person name="Liang Y."/>
            <person name="Wang S."/>
            <person name="Deng Q."/>
            <person name="Li S."/>
            <person name="Zhu J."/>
            <person name="Wang L."/>
            <person name="Liu H."/>
            <person name="Li P."/>
        </authorList>
    </citation>
    <scope>NUCLEOTIDE SEQUENCE [LARGE SCALE GENOMIC DNA]</scope>
    <source>
        <strain evidence="6">AG-1 IA</strain>
    </source>
</reference>
<dbReference type="STRING" id="983506.L8WMQ1"/>
<dbReference type="AlphaFoldDB" id="L8WMQ1"/>
<dbReference type="GO" id="GO:0016407">
    <property type="term" value="F:acetyltransferase activity"/>
    <property type="evidence" value="ECO:0007669"/>
    <property type="project" value="InterPro"/>
</dbReference>
<dbReference type="HOGENOM" id="CLU_1058374_0_0_1"/>
<dbReference type="PROSITE" id="PS00101">
    <property type="entry name" value="HEXAPEP_TRANSFERASES"/>
    <property type="match status" value="1"/>
</dbReference>
<dbReference type="InterPro" id="IPR011004">
    <property type="entry name" value="Trimer_LpxA-like_sf"/>
</dbReference>
<sequence length="275" mass="30092">MLDRLLYLRPMVNKKRERLPCGGRGEAGKSRSRGGRQECTRIRFEQINIHASAHPPNAQLDTGVKRAATPTEVAALEAKRPRLEDEPLKAAEEDALALSHVFEAMINGEPYWAGDPYVQKIATEQSKKVKEVNAEQDDKKREVLLRSLLRCKDDAYVAIGFNITIEGDVFIGTGCTMLDVCPITIGERTLIGPNVQIYTPVHPLGPEERNGLRGKEWAKPIKIGKDCWIGGAVIILPGITIGDGSTVGAGSVVTRDVEPRSLVAGNPAKLIKRID</sequence>
<evidence type="ECO:0000256" key="1">
    <source>
        <dbReference type="ARBA" id="ARBA00007274"/>
    </source>
</evidence>
<gene>
    <name evidence="5" type="ORF">AG1IA_06740</name>
</gene>
<dbReference type="EMBL" id="AFRT01001868">
    <property type="protein sequence ID" value="ELU39230.1"/>
    <property type="molecule type" value="Genomic_DNA"/>
</dbReference>
<protein>
    <submittedName>
        <fullName evidence="5">Hexapep domain-containing protein</fullName>
    </submittedName>
</protein>
<dbReference type="Pfam" id="PF12464">
    <property type="entry name" value="Mac"/>
    <property type="match status" value="1"/>
</dbReference>
<feature type="region of interest" description="Disordered" evidence="3">
    <location>
        <begin position="18"/>
        <end position="37"/>
    </location>
</feature>
<proteinExistence type="inferred from homology"/>
<evidence type="ECO:0000313" key="5">
    <source>
        <dbReference type="EMBL" id="ELU39230.1"/>
    </source>
</evidence>
<dbReference type="PANTHER" id="PTHR23416">
    <property type="entry name" value="SIALIC ACID SYNTHASE-RELATED"/>
    <property type="match status" value="1"/>
</dbReference>
<dbReference type="InterPro" id="IPR024688">
    <property type="entry name" value="Mac_dom"/>
</dbReference>
<name>L8WMQ1_THACA</name>
<keyword evidence="2" id="KW-0808">Transferase</keyword>
<keyword evidence="6" id="KW-1185">Reference proteome</keyword>
<dbReference type="InterPro" id="IPR018357">
    <property type="entry name" value="Hexapep_transf_CS"/>
</dbReference>
<dbReference type="SMART" id="SM01266">
    <property type="entry name" value="Mac"/>
    <property type="match status" value="1"/>
</dbReference>
<evidence type="ECO:0000313" key="6">
    <source>
        <dbReference type="Proteomes" id="UP000011668"/>
    </source>
</evidence>
<dbReference type="Pfam" id="PF14602">
    <property type="entry name" value="Hexapep_2"/>
    <property type="match status" value="2"/>
</dbReference>
<feature type="domain" description="Maltose/galactoside acetyltransferase" evidence="4">
    <location>
        <begin position="102"/>
        <end position="153"/>
    </location>
</feature>
<dbReference type="Gene3D" id="2.160.10.10">
    <property type="entry name" value="Hexapeptide repeat proteins"/>
    <property type="match status" value="1"/>
</dbReference>
<dbReference type="CDD" id="cd03357">
    <property type="entry name" value="LbH_MAT_GAT"/>
    <property type="match status" value="1"/>
</dbReference>
<dbReference type="SUPFAM" id="SSF51161">
    <property type="entry name" value="Trimeric LpxA-like enzymes"/>
    <property type="match status" value="1"/>
</dbReference>
<evidence type="ECO:0000256" key="3">
    <source>
        <dbReference type="SAM" id="MobiDB-lite"/>
    </source>
</evidence>
<accession>L8WMQ1</accession>
<comment type="similarity">
    <text evidence="1">Belongs to the transferase hexapeptide repeat family.</text>
</comment>
<dbReference type="PANTHER" id="PTHR23416:SF23">
    <property type="entry name" value="ACETYLTRANSFERASE C18B11.09C-RELATED"/>
    <property type="match status" value="1"/>
</dbReference>
<dbReference type="OMA" id="GPNCQLY"/>
<dbReference type="GO" id="GO:0008374">
    <property type="term" value="F:O-acyltransferase activity"/>
    <property type="evidence" value="ECO:0007669"/>
    <property type="project" value="TreeGrafter"/>
</dbReference>
<dbReference type="Proteomes" id="UP000011668">
    <property type="component" value="Unassembled WGS sequence"/>
</dbReference>
<dbReference type="InterPro" id="IPR001451">
    <property type="entry name" value="Hexapep"/>
</dbReference>
<dbReference type="InterPro" id="IPR051159">
    <property type="entry name" value="Hexapeptide_acetyltransf"/>
</dbReference>
<evidence type="ECO:0000256" key="2">
    <source>
        <dbReference type="ARBA" id="ARBA00022679"/>
    </source>
</evidence>
<evidence type="ECO:0000259" key="4">
    <source>
        <dbReference type="SMART" id="SM01266"/>
    </source>
</evidence>
<dbReference type="OrthoDB" id="25818at2759"/>
<organism evidence="5 6">
    <name type="scientific">Thanatephorus cucumeris (strain AG1-IA)</name>
    <name type="common">Rice sheath blight fungus</name>
    <name type="synonym">Rhizoctonia solani</name>
    <dbReference type="NCBI Taxonomy" id="983506"/>
    <lineage>
        <taxon>Eukaryota</taxon>
        <taxon>Fungi</taxon>
        <taxon>Dikarya</taxon>
        <taxon>Basidiomycota</taxon>
        <taxon>Agaricomycotina</taxon>
        <taxon>Agaricomycetes</taxon>
        <taxon>Cantharellales</taxon>
        <taxon>Ceratobasidiaceae</taxon>
        <taxon>Rhizoctonia</taxon>
        <taxon>Rhizoctonia solani AG-1</taxon>
    </lineage>
</organism>
<comment type="caution">
    <text evidence="5">The sequence shown here is derived from an EMBL/GenBank/DDBJ whole genome shotgun (WGS) entry which is preliminary data.</text>
</comment>